<protein>
    <submittedName>
        <fullName evidence="1">Uncharacterized protein</fullName>
    </submittedName>
</protein>
<sequence length="17" mass="1609">MYSAAGGCCSLTSASLS</sequence>
<name>A0A0E9T744_ANGAN</name>
<dbReference type="EMBL" id="GBXM01059126">
    <property type="protein sequence ID" value="JAH49451.1"/>
    <property type="molecule type" value="Transcribed_RNA"/>
</dbReference>
<reference evidence="1" key="1">
    <citation type="submission" date="2014-11" db="EMBL/GenBank/DDBJ databases">
        <authorList>
            <person name="Amaro Gonzalez C."/>
        </authorList>
    </citation>
    <scope>NUCLEOTIDE SEQUENCE</scope>
</reference>
<accession>A0A0E9T744</accession>
<evidence type="ECO:0000313" key="1">
    <source>
        <dbReference type="EMBL" id="JAH49451.1"/>
    </source>
</evidence>
<organism evidence="1">
    <name type="scientific">Anguilla anguilla</name>
    <name type="common">European freshwater eel</name>
    <name type="synonym">Muraena anguilla</name>
    <dbReference type="NCBI Taxonomy" id="7936"/>
    <lineage>
        <taxon>Eukaryota</taxon>
        <taxon>Metazoa</taxon>
        <taxon>Chordata</taxon>
        <taxon>Craniata</taxon>
        <taxon>Vertebrata</taxon>
        <taxon>Euteleostomi</taxon>
        <taxon>Actinopterygii</taxon>
        <taxon>Neopterygii</taxon>
        <taxon>Teleostei</taxon>
        <taxon>Anguilliformes</taxon>
        <taxon>Anguillidae</taxon>
        <taxon>Anguilla</taxon>
    </lineage>
</organism>
<reference evidence="1" key="2">
    <citation type="journal article" date="2015" name="Fish Shellfish Immunol.">
        <title>Early steps in the European eel (Anguilla anguilla)-Vibrio vulnificus interaction in the gills: Role of the RtxA13 toxin.</title>
        <authorList>
            <person name="Callol A."/>
            <person name="Pajuelo D."/>
            <person name="Ebbesson L."/>
            <person name="Teles M."/>
            <person name="MacKenzie S."/>
            <person name="Amaro C."/>
        </authorList>
    </citation>
    <scope>NUCLEOTIDE SEQUENCE</scope>
</reference>
<dbReference type="AlphaFoldDB" id="A0A0E9T744"/>
<proteinExistence type="predicted"/>